<dbReference type="Pfam" id="PF00254">
    <property type="entry name" value="FKBP_C"/>
    <property type="match status" value="1"/>
</dbReference>
<keyword evidence="5 9" id="KW-0697">Rotamase</keyword>
<reference evidence="12 13" key="1">
    <citation type="submission" date="2017-05" db="EMBL/GenBank/DDBJ databases">
        <authorList>
            <person name="Varghese N."/>
            <person name="Submissions S."/>
        </authorList>
    </citation>
    <scope>NUCLEOTIDE SEQUENCE [LARGE SCALE GENOMIC DNA]</scope>
    <source>
        <strain evidence="12 13">DSM 15522</strain>
    </source>
</reference>
<dbReference type="PANTHER" id="PTHR47861:SF3">
    <property type="entry name" value="FKBP-TYPE PEPTIDYL-PROLYL CIS-TRANS ISOMERASE SLYD"/>
    <property type="match status" value="1"/>
</dbReference>
<dbReference type="EC" id="5.2.1.8" evidence="10"/>
<dbReference type="SUPFAM" id="SSF54534">
    <property type="entry name" value="FKBP-like"/>
    <property type="match status" value="1"/>
</dbReference>
<evidence type="ECO:0000256" key="8">
    <source>
        <dbReference type="ARBA" id="ARBA00037071"/>
    </source>
</evidence>
<comment type="similarity">
    <text evidence="3 10">Belongs to the FKBP-type PPIase family.</text>
</comment>
<dbReference type="InterPro" id="IPR046357">
    <property type="entry name" value="PPIase_dom_sf"/>
</dbReference>
<comment type="catalytic activity">
    <reaction evidence="1 9 10">
        <text>[protein]-peptidylproline (omega=180) = [protein]-peptidylproline (omega=0)</text>
        <dbReference type="Rhea" id="RHEA:16237"/>
        <dbReference type="Rhea" id="RHEA-COMP:10747"/>
        <dbReference type="Rhea" id="RHEA-COMP:10748"/>
        <dbReference type="ChEBI" id="CHEBI:83833"/>
        <dbReference type="ChEBI" id="CHEBI:83834"/>
        <dbReference type="EC" id="5.2.1.8"/>
    </reaction>
</comment>
<evidence type="ECO:0000259" key="11">
    <source>
        <dbReference type="PROSITE" id="PS50059"/>
    </source>
</evidence>
<evidence type="ECO:0000313" key="13">
    <source>
        <dbReference type="Proteomes" id="UP001157911"/>
    </source>
</evidence>
<organism evidence="12 13">
    <name type="scientific">Desulfurobacterium pacificum</name>
    <dbReference type="NCBI Taxonomy" id="240166"/>
    <lineage>
        <taxon>Bacteria</taxon>
        <taxon>Pseudomonadati</taxon>
        <taxon>Aquificota</taxon>
        <taxon>Aquificia</taxon>
        <taxon>Desulfurobacteriales</taxon>
        <taxon>Desulfurobacteriaceae</taxon>
        <taxon>Desulfurobacterium</taxon>
    </lineage>
</organism>
<dbReference type="EMBL" id="FXUB01000004">
    <property type="protein sequence ID" value="SMP14972.1"/>
    <property type="molecule type" value="Genomic_DNA"/>
</dbReference>
<dbReference type="GO" id="GO:0016853">
    <property type="term" value="F:isomerase activity"/>
    <property type="evidence" value="ECO:0007669"/>
    <property type="project" value="UniProtKB-KW"/>
</dbReference>
<comment type="function">
    <text evidence="8">Also involved in hydrogenase metallocenter assembly, probably by participating in the nickel insertion step. This function in hydrogenase biosynthesis requires chaperone activity and the presence of the metal-binding domain, but not PPIase activity.</text>
</comment>
<keyword evidence="13" id="KW-1185">Reference proteome</keyword>
<evidence type="ECO:0000256" key="10">
    <source>
        <dbReference type="RuleBase" id="RU003915"/>
    </source>
</evidence>
<accession>A0ABY1NPY1</accession>
<evidence type="ECO:0000313" key="12">
    <source>
        <dbReference type="EMBL" id="SMP14972.1"/>
    </source>
</evidence>
<evidence type="ECO:0000256" key="4">
    <source>
        <dbReference type="ARBA" id="ARBA00022490"/>
    </source>
</evidence>
<proteinExistence type="inferred from homology"/>
<dbReference type="PROSITE" id="PS50059">
    <property type="entry name" value="FKBP_PPIASE"/>
    <property type="match status" value="1"/>
</dbReference>
<evidence type="ECO:0000256" key="5">
    <source>
        <dbReference type="ARBA" id="ARBA00023110"/>
    </source>
</evidence>
<keyword evidence="6" id="KW-0143">Chaperone</keyword>
<evidence type="ECO:0000256" key="9">
    <source>
        <dbReference type="PROSITE-ProRule" id="PRU00277"/>
    </source>
</evidence>
<dbReference type="Gene3D" id="3.10.50.40">
    <property type="match status" value="1"/>
</dbReference>
<evidence type="ECO:0000256" key="2">
    <source>
        <dbReference type="ARBA" id="ARBA00004496"/>
    </source>
</evidence>
<evidence type="ECO:0000256" key="1">
    <source>
        <dbReference type="ARBA" id="ARBA00000971"/>
    </source>
</evidence>
<evidence type="ECO:0000256" key="3">
    <source>
        <dbReference type="ARBA" id="ARBA00006577"/>
    </source>
</evidence>
<keyword evidence="7 9" id="KW-0413">Isomerase</keyword>
<keyword evidence="4" id="KW-0963">Cytoplasm</keyword>
<gene>
    <name evidence="12" type="ORF">SAMN06265339_1349</name>
</gene>
<name>A0ABY1NPY1_9BACT</name>
<feature type="domain" description="PPIase FKBP-type" evidence="11">
    <location>
        <begin position="2"/>
        <end position="79"/>
    </location>
</feature>
<protein>
    <recommendedName>
        <fullName evidence="10">Peptidyl-prolyl cis-trans isomerase</fullName>
        <ecNumber evidence="10">5.2.1.8</ecNumber>
    </recommendedName>
</protein>
<dbReference type="PANTHER" id="PTHR47861">
    <property type="entry name" value="FKBP-TYPE PEPTIDYL-PROLYL CIS-TRANS ISOMERASE SLYD"/>
    <property type="match status" value="1"/>
</dbReference>
<comment type="subcellular location">
    <subcellularLocation>
        <location evidence="2">Cytoplasm</location>
    </subcellularLocation>
</comment>
<dbReference type="InterPro" id="IPR001179">
    <property type="entry name" value="PPIase_FKBP_dom"/>
</dbReference>
<evidence type="ECO:0000256" key="7">
    <source>
        <dbReference type="ARBA" id="ARBA00023235"/>
    </source>
</evidence>
<evidence type="ECO:0000256" key="6">
    <source>
        <dbReference type="ARBA" id="ARBA00023186"/>
    </source>
</evidence>
<dbReference type="RefSeq" id="WP_283400803.1">
    <property type="nucleotide sequence ID" value="NZ_FXUB01000004.1"/>
</dbReference>
<dbReference type="Proteomes" id="UP001157911">
    <property type="component" value="Unassembled WGS sequence"/>
</dbReference>
<sequence>MNYVCTVEYTLKDQNGNVIDSTEGRGAFTFTTGRNEVIPGFEREVAPMEEGEEKTFSLPPEEAYGEYREELLETVPRAALEGIDLQKGMVLQGQTPDGQTFLVRVVDFDDEKAVLDHNHPLAGQTLTFTVKMLKKEPTE</sequence>
<comment type="caution">
    <text evidence="12">The sequence shown here is derived from an EMBL/GenBank/DDBJ whole genome shotgun (WGS) entry which is preliminary data.</text>
</comment>